<dbReference type="VEuPathDB" id="FungiDB:JI435_438040"/>
<evidence type="ECO:0000313" key="3">
    <source>
        <dbReference type="Proteomes" id="UP000663193"/>
    </source>
</evidence>
<name>A0A7U2I5K0_PHANO</name>
<keyword evidence="3" id="KW-1185">Reference proteome</keyword>
<dbReference type="RefSeq" id="XP_001797422.1">
    <property type="nucleotide sequence ID" value="XM_001797370.1"/>
</dbReference>
<proteinExistence type="predicted"/>
<dbReference type="Proteomes" id="UP000663193">
    <property type="component" value="Chromosome 10"/>
</dbReference>
<organism evidence="2 3">
    <name type="scientific">Phaeosphaeria nodorum (strain SN15 / ATCC MYA-4574 / FGSC 10173)</name>
    <name type="common">Glume blotch fungus</name>
    <name type="synonym">Parastagonospora nodorum</name>
    <dbReference type="NCBI Taxonomy" id="321614"/>
    <lineage>
        <taxon>Eukaryota</taxon>
        <taxon>Fungi</taxon>
        <taxon>Dikarya</taxon>
        <taxon>Ascomycota</taxon>
        <taxon>Pezizomycotina</taxon>
        <taxon>Dothideomycetes</taxon>
        <taxon>Pleosporomycetidae</taxon>
        <taxon>Pleosporales</taxon>
        <taxon>Pleosporineae</taxon>
        <taxon>Phaeosphaeriaceae</taxon>
        <taxon>Parastagonospora</taxon>
    </lineage>
</organism>
<dbReference type="OrthoDB" id="3662007at2759"/>
<dbReference type="AlphaFoldDB" id="A0A7U2I5K0"/>
<gene>
    <name evidence="2" type="ORF">JI435_438040</name>
</gene>
<evidence type="ECO:0000256" key="1">
    <source>
        <dbReference type="SAM" id="SignalP"/>
    </source>
</evidence>
<keyword evidence="1" id="KW-0732">Signal</keyword>
<feature type="chain" id="PRO_5034463359" evidence="1">
    <location>
        <begin position="19"/>
        <end position="163"/>
    </location>
</feature>
<sequence length="163" mass="18098">MKFSSLLLAATASVMVAATPLAAPQDTSTNYANVNTVFARAECKQCSDWFDKCMRSWFCWLNPNACVVTCRREMCKAIQECRDNCPGDCPPKAAEAATEVVPIVVAEPKVEARDDCKKCDDFYNKCRGSPWCWLNPYGCDVSCRADTCRKNGDDCHNKCGYSC</sequence>
<dbReference type="KEGG" id="pno:SNOG_07068"/>
<protein>
    <submittedName>
        <fullName evidence="2">Uncharacterized protein</fullName>
    </submittedName>
</protein>
<evidence type="ECO:0000313" key="2">
    <source>
        <dbReference type="EMBL" id="QRD00168.1"/>
    </source>
</evidence>
<accession>A0A7U2I5K0</accession>
<reference evidence="3" key="1">
    <citation type="journal article" date="2021" name="BMC Genomics">
        <title>Chromosome-level genome assembly and manually-curated proteome of model necrotroph Parastagonospora nodorum Sn15 reveals a genome-wide trove of candidate effector homologs, and redundancy of virulence-related functions within an accessory chromosome.</title>
        <authorList>
            <person name="Bertazzoni S."/>
            <person name="Jones D.A.B."/>
            <person name="Phan H.T."/>
            <person name="Tan K.-C."/>
            <person name="Hane J.K."/>
        </authorList>
    </citation>
    <scope>NUCLEOTIDE SEQUENCE [LARGE SCALE GENOMIC DNA]</scope>
    <source>
        <strain evidence="3">SN15 / ATCC MYA-4574 / FGSC 10173)</strain>
    </source>
</reference>
<dbReference type="EMBL" id="CP069032">
    <property type="protein sequence ID" value="QRD00168.1"/>
    <property type="molecule type" value="Genomic_DNA"/>
</dbReference>
<feature type="signal peptide" evidence="1">
    <location>
        <begin position="1"/>
        <end position="18"/>
    </location>
</feature>